<sequence>MLETRLFPDLAQLDGSGMLGSMHAMLKERHHRYAACGADAACKVSASIWSDQERDGLAEAGAAMLQRSKHIAQNEARAGLRREIDGLNAILRVYGQGAVPRYPKIDGPDAAKDKERFAQEVAVAAALSEAGGTVPVIDKSIDLALSLLDVAGRLDAVAFEPLNETHNRAVIERSRTLDWSRYRYTAILLLGIGPDDLTTPLSAGGKLNVRLAAKRYFDGMAPFIIVTGAMVHPRGAHFAEAVEMRRALIERYGVPAEAIVLEPYARHTTTNLRNASRLLAAMHAPADRDALIVSNPDQIAYITSDEFHERNPRELGYQPGAIGKCSSPTELTFRPATESARIDPADPLDP</sequence>
<feature type="region of interest" description="Disordered" evidence="1">
    <location>
        <begin position="326"/>
        <end position="350"/>
    </location>
</feature>
<dbReference type="Gene3D" id="3.40.50.620">
    <property type="entry name" value="HUPs"/>
    <property type="match status" value="1"/>
</dbReference>
<evidence type="ECO:0000256" key="1">
    <source>
        <dbReference type="SAM" id="MobiDB-lite"/>
    </source>
</evidence>
<dbReference type="CDD" id="cd06259">
    <property type="entry name" value="YdcF-like"/>
    <property type="match status" value="1"/>
</dbReference>
<evidence type="ECO:0000313" key="3">
    <source>
        <dbReference type="EMBL" id="GAA0584279.1"/>
    </source>
</evidence>
<feature type="domain" description="DUF218" evidence="2">
    <location>
        <begin position="186"/>
        <end position="296"/>
    </location>
</feature>
<accession>A0ABN1F7L3</accession>
<evidence type="ECO:0000313" key="4">
    <source>
        <dbReference type="Proteomes" id="UP001499951"/>
    </source>
</evidence>
<reference evidence="3 4" key="1">
    <citation type="journal article" date="2019" name="Int. J. Syst. Evol. Microbiol.">
        <title>The Global Catalogue of Microorganisms (GCM) 10K type strain sequencing project: providing services to taxonomists for standard genome sequencing and annotation.</title>
        <authorList>
            <consortium name="The Broad Institute Genomics Platform"/>
            <consortium name="The Broad Institute Genome Sequencing Center for Infectious Disease"/>
            <person name="Wu L."/>
            <person name="Ma J."/>
        </authorList>
    </citation>
    <scope>NUCLEOTIDE SEQUENCE [LARGE SCALE GENOMIC DNA]</scope>
    <source>
        <strain evidence="3 4">JCM 15089</strain>
    </source>
</reference>
<comment type="caution">
    <text evidence="3">The sequence shown here is derived from an EMBL/GenBank/DDBJ whole genome shotgun (WGS) entry which is preliminary data.</text>
</comment>
<evidence type="ECO:0000259" key="2">
    <source>
        <dbReference type="Pfam" id="PF02698"/>
    </source>
</evidence>
<gene>
    <name evidence="3" type="ORF">GCM10008942_36470</name>
</gene>
<dbReference type="Pfam" id="PF02698">
    <property type="entry name" value="DUF218"/>
    <property type="match status" value="1"/>
</dbReference>
<keyword evidence="4" id="KW-1185">Reference proteome</keyword>
<proteinExistence type="predicted"/>
<dbReference type="EMBL" id="BAAADD010000011">
    <property type="protein sequence ID" value="GAA0584279.1"/>
    <property type="molecule type" value="Genomic_DNA"/>
</dbReference>
<name>A0ABN1F7L3_9PROT</name>
<dbReference type="InterPro" id="IPR014729">
    <property type="entry name" value="Rossmann-like_a/b/a_fold"/>
</dbReference>
<dbReference type="Proteomes" id="UP001499951">
    <property type="component" value="Unassembled WGS sequence"/>
</dbReference>
<organism evidence="3 4">
    <name type="scientific">Rhizomicrobium electricum</name>
    <dbReference type="NCBI Taxonomy" id="480070"/>
    <lineage>
        <taxon>Bacteria</taxon>
        <taxon>Pseudomonadati</taxon>
        <taxon>Pseudomonadota</taxon>
        <taxon>Alphaproteobacteria</taxon>
        <taxon>Micropepsales</taxon>
        <taxon>Micropepsaceae</taxon>
        <taxon>Rhizomicrobium</taxon>
    </lineage>
</organism>
<protein>
    <recommendedName>
        <fullName evidence="2">DUF218 domain-containing protein</fullName>
    </recommendedName>
</protein>
<dbReference type="InterPro" id="IPR003848">
    <property type="entry name" value="DUF218"/>
</dbReference>